<dbReference type="InterPro" id="IPR007359">
    <property type="entry name" value="SigmaE_reg_RseC_MucC"/>
</dbReference>
<dbReference type="RefSeq" id="WP_012138805.1">
    <property type="nucleotide sequence ID" value="NZ_KE007326.1"/>
</dbReference>
<keyword evidence="1" id="KW-1133">Transmembrane helix</keyword>
<dbReference type="PANTHER" id="PTHR35867:SF1">
    <property type="entry name" value="PROTEIN RSEC"/>
    <property type="match status" value="1"/>
</dbReference>
<keyword evidence="1" id="KW-0812">Transmembrane</keyword>
<dbReference type="eggNOG" id="COG3086">
    <property type="taxonomic scope" value="Bacteria"/>
</dbReference>
<evidence type="ECO:0000313" key="3">
    <source>
        <dbReference type="Proteomes" id="UP000016540"/>
    </source>
</evidence>
<dbReference type="PANTHER" id="PTHR35867">
    <property type="entry name" value="PROTEIN RSEC"/>
    <property type="match status" value="1"/>
</dbReference>
<feature type="transmembrane region" description="Helical" evidence="1">
    <location>
        <begin position="104"/>
        <end position="124"/>
    </location>
</feature>
<accession>R8AYQ7</accession>
<dbReference type="HOGENOM" id="CLU_124911_0_2_6"/>
<protein>
    <submittedName>
        <fullName evidence="2">Sigma E positive regulator RseC/MucC</fullName>
    </submittedName>
</protein>
<dbReference type="EMBL" id="ASAD01000015">
    <property type="protein sequence ID" value="EON91459.1"/>
    <property type="molecule type" value="Genomic_DNA"/>
</dbReference>
<organism evidence="2 3">
    <name type="scientific">Marinobacter lipolyticus SM19</name>
    <dbReference type="NCBI Taxonomy" id="1318628"/>
    <lineage>
        <taxon>Bacteria</taxon>
        <taxon>Pseudomonadati</taxon>
        <taxon>Pseudomonadota</taxon>
        <taxon>Gammaproteobacteria</taxon>
        <taxon>Pseudomonadales</taxon>
        <taxon>Marinobacteraceae</taxon>
        <taxon>Marinobacter</taxon>
    </lineage>
</organism>
<evidence type="ECO:0000256" key="1">
    <source>
        <dbReference type="SAM" id="Phobius"/>
    </source>
</evidence>
<dbReference type="PIRSF" id="PIRSF004923">
    <property type="entry name" value="RseC"/>
    <property type="match status" value="1"/>
</dbReference>
<dbReference type="Pfam" id="PF04246">
    <property type="entry name" value="RseC_MucC"/>
    <property type="match status" value="1"/>
</dbReference>
<proteinExistence type="predicted"/>
<evidence type="ECO:0000313" key="2">
    <source>
        <dbReference type="EMBL" id="EON91459.1"/>
    </source>
</evidence>
<dbReference type="Proteomes" id="UP000016540">
    <property type="component" value="Unassembled WGS sequence"/>
</dbReference>
<reference evidence="2 3" key="1">
    <citation type="journal article" date="2013" name="Genome Announc.">
        <title>Draft Genome Sequence of the Moderately Halophilic Bacterium Marinobacter lipolyticus Strain SM19.</title>
        <authorList>
            <person name="Papke R.T."/>
            <person name="de la Haba R.R."/>
            <person name="Infante-Dominguez C."/>
            <person name="Perez D."/>
            <person name="Sanchez-Porro C."/>
            <person name="Lapierre P."/>
            <person name="Ventosa A."/>
        </authorList>
    </citation>
    <scope>NUCLEOTIDE SEQUENCE [LARGE SCALE GENOMIC DNA]</scope>
    <source>
        <strain evidence="2 3">SM19</strain>
    </source>
</reference>
<dbReference type="InterPro" id="IPR026268">
    <property type="entry name" value="RseC"/>
</dbReference>
<dbReference type="AlphaFoldDB" id="R8AYQ7"/>
<feature type="transmembrane region" description="Helical" evidence="1">
    <location>
        <begin position="79"/>
        <end position="98"/>
    </location>
</feature>
<comment type="caution">
    <text evidence="2">The sequence shown here is derived from an EMBL/GenBank/DDBJ whole genome shotgun (WGS) entry which is preliminary data.</text>
</comment>
<keyword evidence="3" id="KW-1185">Reference proteome</keyword>
<gene>
    <name evidence="2" type="ORF">MARLIPOL_13474</name>
</gene>
<sequence>MITENGKVVAIDGDRAWVQTIRNSACQSCAARHGCGQRALAGATGGRANQVLVTNELEARVGDEVTLAIDEAALLRASLLVYAVPLLLMVAGAILGHGAGGQDLMAIAGALIGLVGGFTLVRWLQRRSIHRFEPRLIRIIPGIDENVPTNPTVL</sequence>
<dbReference type="STRING" id="1318628.MARLIPOL_13474"/>
<dbReference type="OrthoDB" id="9795854at2"/>
<keyword evidence="1" id="KW-0472">Membrane</keyword>
<dbReference type="PATRIC" id="fig|1318628.3.peg.2692"/>
<name>R8AYQ7_9GAMM</name>